<name>A0ABS2GUG5_9BURK</name>
<evidence type="ECO:0000313" key="4">
    <source>
        <dbReference type="Proteomes" id="UP000777002"/>
    </source>
</evidence>
<dbReference type="Pfam" id="PF13173">
    <property type="entry name" value="AAA_14"/>
    <property type="match status" value="1"/>
</dbReference>
<feature type="domain" description="DUF4143" evidence="2">
    <location>
        <begin position="222"/>
        <end position="385"/>
    </location>
</feature>
<keyword evidence="3" id="KW-0067">ATP-binding</keyword>
<protein>
    <submittedName>
        <fullName evidence="3">ATP-binding protein</fullName>
    </submittedName>
</protein>
<evidence type="ECO:0000259" key="2">
    <source>
        <dbReference type="Pfam" id="PF13635"/>
    </source>
</evidence>
<dbReference type="GO" id="GO:0005524">
    <property type="term" value="F:ATP binding"/>
    <property type="evidence" value="ECO:0007669"/>
    <property type="project" value="UniProtKB-KW"/>
</dbReference>
<dbReference type="SUPFAM" id="SSF52540">
    <property type="entry name" value="P-loop containing nucleoside triphosphate hydrolases"/>
    <property type="match status" value="1"/>
</dbReference>
<keyword evidence="3" id="KW-0547">Nucleotide-binding</keyword>
<comment type="caution">
    <text evidence="3">The sequence shown here is derived from an EMBL/GenBank/DDBJ whole genome shotgun (WGS) entry which is preliminary data.</text>
</comment>
<dbReference type="Pfam" id="PF13635">
    <property type="entry name" value="DUF4143"/>
    <property type="match status" value="1"/>
</dbReference>
<dbReference type="InterPro" id="IPR027417">
    <property type="entry name" value="P-loop_NTPase"/>
</dbReference>
<evidence type="ECO:0000259" key="1">
    <source>
        <dbReference type="Pfam" id="PF13173"/>
    </source>
</evidence>
<reference evidence="3 4" key="1">
    <citation type="journal article" date="2021" name="Sci. Rep.">
        <title>The distribution of antibiotic resistance genes in chicken gut microbiota commensals.</title>
        <authorList>
            <person name="Juricova H."/>
            <person name="Matiasovicova J."/>
            <person name="Kubasova T."/>
            <person name="Cejkova D."/>
            <person name="Rychlik I."/>
        </authorList>
    </citation>
    <scope>NUCLEOTIDE SEQUENCE [LARGE SCALE GENOMIC DNA]</scope>
    <source>
        <strain evidence="3 4">An562</strain>
    </source>
</reference>
<evidence type="ECO:0000313" key="3">
    <source>
        <dbReference type="EMBL" id="MBM6929024.1"/>
    </source>
</evidence>
<dbReference type="Proteomes" id="UP000777002">
    <property type="component" value="Unassembled WGS sequence"/>
</dbReference>
<dbReference type="PANTHER" id="PTHR33295">
    <property type="entry name" value="ATPASE"/>
    <property type="match status" value="1"/>
</dbReference>
<keyword evidence="4" id="KW-1185">Reference proteome</keyword>
<accession>A0ABS2GUG5</accession>
<proteinExistence type="predicted"/>
<dbReference type="RefSeq" id="WP_205050613.1">
    <property type="nucleotide sequence ID" value="NZ_JACJKX010000012.1"/>
</dbReference>
<sequence length="459" mass="52873">MQRSIMEKLIDWKNSPYRKPLILKGVRQVGKTWILKEFGRLYYQNVAYFNFDENEEFKQFFDTTKNVSRILQNLTMASGQSIKPEKTLIIFDEIQDCPQVINSLKYFCENTPQYHICCAGSLLGIALAKPASFPVGKVNFLQIDPMTFDEFLLANSDNNLASYLSSINSIEPIPDAFFNPLVEKLKMYFVTGGMPESVLMWTQARNRELMQETLSAILEAYERDFAKHPSVSQYPKISMIWKSLPSQLARENKKFLYKVVKNGARAREYEDALQWLVDARLVHKVYRCNKLGLPMAAYDDLSAFKLYCVDVGLLRCLSQLSPSAFGEGNRLFSEFKGALTENFVLQSLISQFEVVPRYWSQLNPPHEVDFLIQRENDIFPIEVKSDTNIKSASLKKIKELFPDQIKLRIRFSLENLKLDNDLLNIPLFLADHTDRLIGIALEHIGKIATRENPNNKQST</sequence>
<feature type="domain" description="AAA" evidence="1">
    <location>
        <begin position="18"/>
        <end position="152"/>
    </location>
</feature>
<dbReference type="EMBL" id="JACJKX010000012">
    <property type="protein sequence ID" value="MBM6929024.1"/>
    <property type="molecule type" value="Genomic_DNA"/>
</dbReference>
<dbReference type="InterPro" id="IPR041682">
    <property type="entry name" value="AAA_14"/>
</dbReference>
<dbReference type="InterPro" id="IPR025420">
    <property type="entry name" value="DUF4143"/>
</dbReference>
<gene>
    <name evidence="3" type="ORF">H5985_07065</name>
</gene>
<organism evidence="3 4">
    <name type="scientific">Parasutterella secunda</name>
    <dbReference type="NCBI Taxonomy" id="626947"/>
    <lineage>
        <taxon>Bacteria</taxon>
        <taxon>Pseudomonadati</taxon>
        <taxon>Pseudomonadota</taxon>
        <taxon>Betaproteobacteria</taxon>
        <taxon>Burkholderiales</taxon>
        <taxon>Sutterellaceae</taxon>
        <taxon>Parasutterella</taxon>
    </lineage>
</organism>
<dbReference type="PANTHER" id="PTHR33295:SF7">
    <property type="entry name" value="ATPASE"/>
    <property type="match status" value="1"/>
</dbReference>